<reference evidence="1 2" key="1">
    <citation type="submission" date="2023-02" db="EMBL/GenBank/DDBJ databases">
        <title>Results of the 2020 Genomic Proficiency Test for the network of European Union Reference Laboratory for Antimicrobial Resistance assessing whole genome sequencing capacities.</title>
        <authorList>
            <person name="Hoffmann M."/>
            <person name="Luo Y."/>
            <person name="Sorensen L.H."/>
            <person name="Pedersen S.K."/>
            <person name="Hendriksen R.S."/>
        </authorList>
    </citation>
    <scope>NUCLEOTIDE SEQUENCE [LARGE SCALE GENOMIC DNA]</scope>
    <source>
        <strain evidence="1 2">GENOMIC22-006</strain>
        <plasmid evidence="1 2">pCFSAN126951_02</plasmid>
    </source>
</reference>
<dbReference type="RefSeq" id="WP_010730143.1">
    <property type="nucleotide sequence ID" value="NZ_CP119161.1"/>
</dbReference>
<dbReference type="EMBL" id="CP119161">
    <property type="protein sequence ID" value="WEH24153.1"/>
    <property type="molecule type" value="Genomic_DNA"/>
</dbReference>
<dbReference type="AlphaFoldDB" id="A0ABD7XIR2"/>
<protein>
    <recommendedName>
        <fullName evidence="3">DNA-binding protein</fullName>
    </recommendedName>
</protein>
<organism evidence="1 2">
    <name type="scientific">Enterococcus faecalis</name>
    <name type="common">Streptococcus faecalis</name>
    <dbReference type="NCBI Taxonomy" id="1351"/>
    <lineage>
        <taxon>Bacteria</taxon>
        <taxon>Bacillati</taxon>
        <taxon>Bacillota</taxon>
        <taxon>Bacilli</taxon>
        <taxon>Lactobacillales</taxon>
        <taxon>Enterococcaceae</taxon>
        <taxon>Enterococcus</taxon>
    </lineage>
</organism>
<sequence length="85" mass="9788">MYPKSLANLQKWCNENLLNRTEAMAITNQSYAAFAQSVYTKQLVPFIEKKGETPAGTVKLYLKADVEAYAEKIKRRQINQPKKHK</sequence>
<keyword evidence="1" id="KW-0614">Plasmid</keyword>
<name>A0ABD7XIR2_ENTFL</name>
<evidence type="ECO:0000313" key="2">
    <source>
        <dbReference type="Proteomes" id="UP001221642"/>
    </source>
</evidence>
<proteinExistence type="predicted"/>
<dbReference type="Proteomes" id="UP001221642">
    <property type="component" value="Plasmid pCFSAN126951_02"/>
</dbReference>
<evidence type="ECO:0008006" key="3">
    <source>
        <dbReference type="Google" id="ProtNLM"/>
    </source>
</evidence>
<gene>
    <name evidence="1" type="ORF">P0D81_16585</name>
</gene>
<accession>A0ABD7XIR2</accession>
<evidence type="ECO:0000313" key="1">
    <source>
        <dbReference type="EMBL" id="WEH24153.1"/>
    </source>
</evidence>
<geneLocation type="plasmid" evidence="1 2">
    <name>pCFSAN126951_02</name>
</geneLocation>